<evidence type="ECO:0000256" key="1">
    <source>
        <dbReference type="ARBA" id="ARBA00004123"/>
    </source>
</evidence>
<dbReference type="PANTHER" id="PTHR11267:SF197">
    <property type="entry name" value="T-BOX TRANSCRIPTION FACTOR TBX6"/>
    <property type="match status" value="1"/>
</dbReference>
<keyword evidence="3" id="KW-0805">Transcription regulation</keyword>
<keyword evidence="4 7" id="KW-0238">DNA-binding</keyword>
<dbReference type="InterPro" id="IPR018186">
    <property type="entry name" value="TF_T-box_CS"/>
</dbReference>
<reference evidence="9" key="2">
    <citation type="submission" date="2025-09" db="UniProtKB">
        <authorList>
            <consortium name="Ensembl"/>
        </authorList>
    </citation>
    <scope>IDENTIFICATION</scope>
</reference>
<dbReference type="GO" id="GO:0045893">
    <property type="term" value="P:positive regulation of DNA-templated transcription"/>
    <property type="evidence" value="ECO:0007669"/>
    <property type="project" value="InterPro"/>
</dbReference>
<dbReference type="InterPro" id="IPR036960">
    <property type="entry name" value="T-box_sf"/>
</dbReference>
<sequence length="298" mass="34134">ADREAPAHTLLFAPTCDMTQRMLVPPPVHSEAAKLHRDAVKMELENSALWKQFSSQGTEMIITKKGRRMFPGLRLKLSGLNPSFRYILLLDIVPVDNSRYRFQGGGWQAVGAAEARLPDRAFIHPDSPATGAHWQSRTISFHYAKLTNNTLDTQGHIILHSLHRYQPRVHVIEARDMLRWGGGQHTFVFPETQFITVTAYQNSKITELKINSNPFAKGFREDGMNSKRQRDARQKRKVVNLKDTLENGECLLRIVLECFYLEFNHLLIGFIFNYDCEVFGQNLKTCVVFLHIVSAEQQ</sequence>
<evidence type="ECO:0000313" key="9">
    <source>
        <dbReference type="Ensembl" id="ENSOSIP00000019673.1"/>
    </source>
</evidence>
<dbReference type="GO" id="GO:0000785">
    <property type="term" value="C:chromatin"/>
    <property type="evidence" value="ECO:0007669"/>
    <property type="project" value="TreeGrafter"/>
</dbReference>
<dbReference type="SMART" id="SM00425">
    <property type="entry name" value="TBOX"/>
    <property type="match status" value="1"/>
</dbReference>
<evidence type="ECO:0000256" key="2">
    <source>
        <dbReference type="ARBA" id="ARBA00022473"/>
    </source>
</evidence>
<dbReference type="GO" id="GO:0000978">
    <property type="term" value="F:RNA polymerase II cis-regulatory region sequence-specific DNA binding"/>
    <property type="evidence" value="ECO:0007669"/>
    <property type="project" value="InterPro"/>
</dbReference>
<evidence type="ECO:0000256" key="5">
    <source>
        <dbReference type="ARBA" id="ARBA00023163"/>
    </source>
</evidence>
<organism evidence="9 10">
    <name type="scientific">Oryzias sinensis</name>
    <name type="common">Chinese medaka</name>
    <dbReference type="NCBI Taxonomy" id="183150"/>
    <lineage>
        <taxon>Eukaryota</taxon>
        <taxon>Metazoa</taxon>
        <taxon>Chordata</taxon>
        <taxon>Craniata</taxon>
        <taxon>Vertebrata</taxon>
        <taxon>Euteleostomi</taxon>
        <taxon>Actinopterygii</taxon>
        <taxon>Neopterygii</taxon>
        <taxon>Teleostei</taxon>
        <taxon>Neoteleostei</taxon>
        <taxon>Acanthomorphata</taxon>
        <taxon>Ovalentaria</taxon>
        <taxon>Atherinomorphae</taxon>
        <taxon>Beloniformes</taxon>
        <taxon>Adrianichthyidae</taxon>
        <taxon>Oryziinae</taxon>
        <taxon>Oryzias</taxon>
    </lineage>
</organism>
<dbReference type="GO" id="GO:0000981">
    <property type="term" value="F:DNA-binding transcription factor activity, RNA polymerase II-specific"/>
    <property type="evidence" value="ECO:0007669"/>
    <property type="project" value="TreeGrafter"/>
</dbReference>
<name>A0A8C7XY57_9TELE</name>
<evidence type="ECO:0000256" key="3">
    <source>
        <dbReference type="ARBA" id="ARBA00023015"/>
    </source>
</evidence>
<dbReference type="GO" id="GO:0001708">
    <property type="term" value="P:cell fate specification"/>
    <property type="evidence" value="ECO:0007669"/>
    <property type="project" value="TreeGrafter"/>
</dbReference>
<dbReference type="GO" id="GO:0005634">
    <property type="term" value="C:nucleus"/>
    <property type="evidence" value="ECO:0007669"/>
    <property type="project" value="UniProtKB-SubCell"/>
</dbReference>
<dbReference type="InterPro" id="IPR046360">
    <property type="entry name" value="T-box_DNA-bd"/>
</dbReference>
<dbReference type="PROSITE" id="PS50252">
    <property type="entry name" value="TBOX_3"/>
    <property type="match status" value="1"/>
</dbReference>
<protein>
    <submittedName>
        <fullName evidence="9">T-box transcription factor 6</fullName>
    </submittedName>
</protein>
<evidence type="ECO:0000259" key="8">
    <source>
        <dbReference type="PROSITE" id="PS50252"/>
    </source>
</evidence>
<accession>A0A8C7XY57</accession>
<dbReference type="AlphaFoldDB" id="A0A8C7XY57"/>
<dbReference type="InterPro" id="IPR001699">
    <property type="entry name" value="TF_T-box"/>
</dbReference>
<dbReference type="Proteomes" id="UP000694383">
    <property type="component" value="Unplaced"/>
</dbReference>
<dbReference type="GO" id="GO:0016331">
    <property type="term" value="P:morphogenesis of embryonic epithelium"/>
    <property type="evidence" value="ECO:0007669"/>
    <property type="project" value="TreeGrafter"/>
</dbReference>
<evidence type="ECO:0000256" key="6">
    <source>
        <dbReference type="ARBA" id="ARBA00023242"/>
    </source>
</evidence>
<feature type="domain" description="T-box" evidence="8">
    <location>
        <begin position="44"/>
        <end position="221"/>
    </location>
</feature>
<proteinExistence type="predicted"/>
<dbReference type="PRINTS" id="PR00937">
    <property type="entry name" value="TBOX"/>
</dbReference>
<dbReference type="PANTHER" id="PTHR11267">
    <property type="entry name" value="T-BOX PROTEIN-RELATED"/>
    <property type="match status" value="1"/>
</dbReference>
<dbReference type="FunFam" id="2.60.40.820:FF:000010">
    <property type="entry name" value="T-box transcription factor TBX6"/>
    <property type="match status" value="1"/>
</dbReference>
<dbReference type="Pfam" id="PF00907">
    <property type="entry name" value="T-box"/>
    <property type="match status" value="1"/>
</dbReference>
<dbReference type="GeneTree" id="ENSGT00940000160732"/>
<dbReference type="PROSITE" id="PS01283">
    <property type="entry name" value="TBOX_1"/>
    <property type="match status" value="1"/>
</dbReference>
<evidence type="ECO:0000313" key="10">
    <source>
        <dbReference type="Proteomes" id="UP000694383"/>
    </source>
</evidence>
<dbReference type="Gene3D" id="2.60.40.820">
    <property type="entry name" value="Transcription factor, T-box"/>
    <property type="match status" value="1"/>
</dbReference>
<dbReference type="Ensembl" id="ENSOSIT00000020778.1">
    <property type="protein sequence ID" value="ENSOSIP00000019673.1"/>
    <property type="gene ID" value="ENSOSIG00000010560.1"/>
</dbReference>
<reference evidence="9" key="1">
    <citation type="submission" date="2025-08" db="UniProtKB">
        <authorList>
            <consortium name="Ensembl"/>
        </authorList>
    </citation>
    <scope>IDENTIFICATION</scope>
</reference>
<comment type="subcellular location">
    <subcellularLocation>
        <location evidence="1 7">Nucleus</location>
    </subcellularLocation>
</comment>
<keyword evidence="5" id="KW-0804">Transcription</keyword>
<comment type="caution">
    <text evidence="7">Lacks conserved residue(s) required for the propagation of feature annotation.</text>
</comment>
<keyword evidence="10" id="KW-1185">Reference proteome</keyword>
<evidence type="ECO:0000256" key="4">
    <source>
        <dbReference type="ARBA" id="ARBA00023125"/>
    </source>
</evidence>
<dbReference type="GO" id="GO:0001756">
    <property type="term" value="P:somitogenesis"/>
    <property type="evidence" value="ECO:0007669"/>
    <property type="project" value="TreeGrafter"/>
</dbReference>
<dbReference type="InterPro" id="IPR008967">
    <property type="entry name" value="p53-like_TF_DNA-bd_sf"/>
</dbReference>
<keyword evidence="6 7" id="KW-0539">Nucleus</keyword>
<dbReference type="SUPFAM" id="SSF49417">
    <property type="entry name" value="p53-like transcription factors"/>
    <property type="match status" value="1"/>
</dbReference>
<evidence type="ECO:0000256" key="7">
    <source>
        <dbReference type="PROSITE-ProRule" id="PRU00201"/>
    </source>
</evidence>
<keyword evidence="2" id="KW-0217">Developmental protein</keyword>